<name>V5G2B8_ANOGL</name>
<accession>V5G2B8</accession>
<feature type="non-terminal residue" evidence="1">
    <location>
        <position position="1"/>
    </location>
</feature>
<organism evidence="1">
    <name type="scientific">Anoplophora glabripennis</name>
    <name type="common">Asian longhorn beetle</name>
    <name type="synonym">Anoplophora nobilis</name>
    <dbReference type="NCBI Taxonomy" id="217634"/>
    <lineage>
        <taxon>Eukaryota</taxon>
        <taxon>Metazoa</taxon>
        <taxon>Ecdysozoa</taxon>
        <taxon>Arthropoda</taxon>
        <taxon>Hexapoda</taxon>
        <taxon>Insecta</taxon>
        <taxon>Pterygota</taxon>
        <taxon>Neoptera</taxon>
        <taxon>Endopterygota</taxon>
        <taxon>Coleoptera</taxon>
        <taxon>Polyphaga</taxon>
        <taxon>Cucujiformia</taxon>
        <taxon>Chrysomeloidea</taxon>
        <taxon>Cerambycidae</taxon>
        <taxon>Lamiinae</taxon>
        <taxon>Lamiini</taxon>
        <taxon>Anoplophora</taxon>
    </lineage>
</organism>
<gene>
    <name evidence="1" type="primary">NOF</name>
</gene>
<sequence>PPLRETITISKTEWNTLKSHIVEYGYRQYEVLVVGWTDTIYDILWSHLKLPCPFAFKNAKINRNPCEIFLSIKGSCSECKSLIHIYCQTEPTEGGPTLSVSTFDSRGIAHKKKRQVRGDRRLRIGKELQGKSTYIWRREEANRLMDFGDVIPANIPSEEVARKCKQEARDKELGLFKVKAALASVWDMKYCQEFSGCIHEIGLDKFYLMYWTPTQLFLYKKFLKEDDVGSISIDATGSLVKQTPNPVGSKRVVYLYQAVCSFRTKILPLFQLISEKHDTNTLTYWLREWLRAGGSCPKQVVIDYSLALLNATSLAFNNSDLKTYIDNCIVFDKNSSSMRVEHPRCLIRVDIAHLIQLVARWRCFDHESSDKKDFYLRCVGFLTTCRKFDDFIQTCTDILSVAFATHEDIDDKESHCFAAQNRLMIHLKTYSLPNNMPDNSESDMEERFDDFNNEVILESSSAIDAILKKIKTDSTDNLKQGRLNPYHCTGFGTRLLKLIKQFVLWTAVMVPDKHQNSTVIEVDDGHVASSARSEEYFRELKHLVFKKGKAVRMDKFLIIHLRSLEGTNNLLNALEKKDKKSLKVKQILDENSGFTMQCTAVEIEKSDSENITPLNLTKELATDEASYDPGCYSIKLVNDHTCDSIEIKDEVESVASKTSYLHETEDWKGLNKKTKPINTKLQSIAKKRGKYLTACPDIEIIHKRPKLTSTLPLLVNGNCLGPIKIGKKIVSVQNTCAFDSTVQIMLAAYHDFDLYSTYLRDHHYILSEFVQTIAVTGVTAKLYIERGGILSTTRQIANGILDCTINISYL</sequence>
<evidence type="ECO:0000313" key="1">
    <source>
        <dbReference type="EMBL" id="JAB64160.1"/>
    </source>
</evidence>
<reference evidence="1" key="1">
    <citation type="submission" date="2013-07" db="EMBL/GenBank/DDBJ databases">
        <title>Midgut Transcriptome Profiling of Anoplphora glabripennis, a Lignocellulose Degrading, Wood-Boring Cerambycid.</title>
        <authorList>
            <person name="Scully E.D."/>
            <person name="Hoover K."/>
            <person name="Carlson J.E."/>
            <person name="Tien M."/>
            <person name="Geib S.M."/>
        </authorList>
    </citation>
    <scope>NUCLEOTIDE SEQUENCE</scope>
</reference>
<dbReference type="AlphaFoldDB" id="V5G2B8"/>
<proteinExistence type="predicted"/>
<dbReference type="EMBL" id="GALX01004306">
    <property type="protein sequence ID" value="JAB64160.1"/>
    <property type="molecule type" value="Transcribed_RNA"/>
</dbReference>
<protein>
    <submittedName>
        <fullName evidence="1">NOF-FB transposable element</fullName>
    </submittedName>
</protein>
<feature type="non-terminal residue" evidence="1">
    <location>
        <position position="810"/>
    </location>
</feature>